<keyword evidence="2" id="KW-1185">Reference proteome</keyword>
<evidence type="ECO:0000313" key="1">
    <source>
        <dbReference type="EMBL" id="KAK8589891.1"/>
    </source>
</evidence>
<protein>
    <submittedName>
        <fullName evidence="1">Uncharacterized protein</fullName>
    </submittedName>
</protein>
<gene>
    <name evidence="1" type="ORF">V6N12_024281</name>
</gene>
<proteinExistence type="predicted"/>
<evidence type="ECO:0000313" key="2">
    <source>
        <dbReference type="Proteomes" id="UP001472677"/>
    </source>
</evidence>
<comment type="caution">
    <text evidence="1">The sequence shown here is derived from an EMBL/GenBank/DDBJ whole genome shotgun (WGS) entry which is preliminary data.</text>
</comment>
<sequence>MEQARLDCYSFGINCQCFISFYTSASINCLNRMTKGMSRTETTGPAQAGNLGWYSDFGRASCCVTGLSLSPVTACLVCTRYSSVEKLSPLRYRCHKNIFLTRQTAAASS</sequence>
<dbReference type="Proteomes" id="UP001472677">
    <property type="component" value="Unassembled WGS sequence"/>
</dbReference>
<accession>A0ABR2G129</accession>
<name>A0ABR2G129_9ROSI</name>
<organism evidence="1 2">
    <name type="scientific">Hibiscus sabdariffa</name>
    <name type="common">roselle</name>
    <dbReference type="NCBI Taxonomy" id="183260"/>
    <lineage>
        <taxon>Eukaryota</taxon>
        <taxon>Viridiplantae</taxon>
        <taxon>Streptophyta</taxon>
        <taxon>Embryophyta</taxon>
        <taxon>Tracheophyta</taxon>
        <taxon>Spermatophyta</taxon>
        <taxon>Magnoliopsida</taxon>
        <taxon>eudicotyledons</taxon>
        <taxon>Gunneridae</taxon>
        <taxon>Pentapetalae</taxon>
        <taxon>rosids</taxon>
        <taxon>malvids</taxon>
        <taxon>Malvales</taxon>
        <taxon>Malvaceae</taxon>
        <taxon>Malvoideae</taxon>
        <taxon>Hibiscus</taxon>
    </lineage>
</organism>
<reference evidence="1 2" key="1">
    <citation type="journal article" date="2024" name="G3 (Bethesda)">
        <title>Genome assembly of Hibiscus sabdariffa L. provides insights into metabolisms of medicinal natural products.</title>
        <authorList>
            <person name="Kim T."/>
        </authorList>
    </citation>
    <scope>NUCLEOTIDE SEQUENCE [LARGE SCALE GENOMIC DNA]</scope>
    <source>
        <strain evidence="1">TK-2024</strain>
        <tissue evidence="1">Old leaves</tissue>
    </source>
</reference>
<dbReference type="EMBL" id="JBBPBM010000004">
    <property type="protein sequence ID" value="KAK8589891.1"/>
    <property type="molecule type" value="Genomic_DNA"/>
</dbReference>